<dbReference type="InterPro" id="IPR020568">
    <property type="entry name" value="Ribosomal_Su5_D2-typ_SF"/>
</dbReference>
<dbReference type="InterPro" id="IPR003593">
    <property type="entry name" value="AAA+_ATPase"/>
</dbReference>
<dbReference type="Pfam" id="PF00072">
    <property type="entry name" value="Response_reg"/>
    <property type="match status" value="1"/>
</dbReference>
<comment type="catalytic activity">
    <reaction evidence="10 13">
        <text>Hydrolysis of proteins in presence of ATP.</text>
        <dbReference type="EC" id="3.4.21.53"/>
    </reaction>
</comment>
<proteinExistence type="inferred from homology"/>
<feature type="active site" evidence="13">
    <location>
        <position position="616"/>
    </location>
</feature>
<dbReference type="GO" id="GO:0005524">
    <property type="term" value="F:ATP binding"/>
    <property type="evidence" value="ECO:0007669"/>
    <property type="project" value="UniProtKB-KW"/>
</dbReference>
<dbReference type="EC" id="3.4.21.53" evidence="11 13"/>
<dbReference type="InterPro" id="IPR011006">
    <property type="entry name" value="CheY-like_superfamily"/>
</dbReference>
<feature type="modified residue" description="4-aspartylphosphate" evidence="12">
    <location>
        <position position="164"/>
    </location>
</feature>
<dbReference type="InterPro" id="IPR027417">
    <property type="entry name" value="P-loop_NTPase"/>
</dbReference>
<evidence type="ECO:0000259" key="15">
    <source>
        <dbReference type="PROSITE" id="PS51786"/>
    </source>
</evidence>
<dbReference type="GO" id="GO:0000160">
    <property type="term" value="P:phosphorelay signal transduction system"/>
    <property type="evidence" value="ECO:0007669"/>
    <property type="project" value="UniProtKB-KW"/>
</dbReference>
<name>A0A7U4TIP6_DESA2</name>
<dbReference type="InterPro" id="IPR027065">
    <property type="entry name" value="Lon_Prtase"/>
</dbReference>
<evidence type="ECO:0000259" key="14">
    <source>
        <dbReference type="PROSITE" id="PS50110"/>
    </source>
</evidence>
<dbReference type="FunFam" id="3.40.50.2300:FF:000018">
    <property type="entry name" value="DNA-binding transcriptional regulator NtrC"/>
    <property type="match status" value="1"/>
</dbReference>
<dbReference type="CDD" id="cd19500">
    <property type="entry name" value="RecA-like_Lon"/>
    <property type="match status" value="1"/>
</dbReference>
<evidence type="ECO:0000256" key="1">
    <source>
        <dbReference type="ARBA" id="ARBA00022553"/>
    </source>
</evidence>
<dbReference type="Gene3D" id="1.20.5.5270">
    <property type="match status" value="1"/>
</dbReference>
<evidence type="ECO:0000256" key="10">
    <source>
        <dbReference type="ARBA" id="ARBA00050665"/>
    </source>
</evidence>
<dbReference type="InterPro" id="IPR003959">
    <property type="entry name" value="ATPase_AAA_core"/>
</dbReference>
<keyword evidence="5 13" id="KW-0720">Serine protease</keyword>
<evidence type="ECO:0000313" key="16">
    <source>
        <dbReference type="EMBL" id="AMM41656.1"/>
    </source>
</evidence>
<dbReference type="GO" id="GO:0030163">
    <property type="term" value="P:protein catabolic process"/>
    <property type="evidence" value="ECO:0007669"/>
    <property type="project" value="InterPro"/>
</dbReference>
<dbReference type="FunFam" id="3.40.50.300:FF:000021">
    <property type="entry name" value="Lon protease homolog"/>
    <property type="match status" value="1"/>
</dbReference>
<dbReference type="Pfam" id="PF05362">
    <property type="entry name" value="Lon_C"/>
    <property type="match status" value="1"/>
</dbReference>
<dbReference type="Pfam" id="PF00004">
    <property type="entry name" value="AAA"/>
    <property type="match status" value="1"/>
</dbReference>
<keyword evidence="4 13" id="KW-0378">Hydrolase</keyword>
<evidence type="ECO:0000256" key="3">
    <source>
        <dbReference type="ARBA" id="ARBA00022741"/>
    </source>
</evidence>
<dbReference type="GO" id="GO:0004176">
    <property type="term" value="F:ATP-dependent peptidase activity"/>
    <property type="evidence" value="ECO:0007669"/>
    <property type="project" value="UniProtKB-UniRule"/>
</dbReference>
<keyword evidence="7" id="KW-0902">Two-component regulatory system</keyword>
<dbReference type="SUPFAM" id="SSF52540">
    <property type="entry name" value="P-loop containing nucleoside triphosphate hydrolases"/>
    <property type="match status" value="1"/>
</dbReference>
<dbReference type="InterPro" id="IPR054594">
    <property type="entry name" value="Lon_lid"/>
</dbReference>
<dbReference type="AlphaFoldDB" id="A0A7U4TIP6"/>
<dbReference type="RefSeq" id="WP_066066567.1">
    <property type="nucleotide sequence ID" value="NZ_CP013015.1"/>
</dbReference>
<feature type="active site" evidence="13">
    <location>
        <position position="573"/>
    </location>
</feature>
<keyword evidence="3" id="KW-0547">Nucleotide-binding</keyword>
<feature type="domain" description="Response regulatory" evidence="14">
    <location>
        <begin position="115"/>
        <end position="229"/>
    </location>
</feature>
<evidence type="ECO:0000256" key="12">
    <source>
        <dbReference type="PROSITE-ProRule" id="PRU00169"/>
    </source>
</evidence>
<dbReference type="SMART" id="SM00448">
    <property type="entry name" value="REC"/>
    <property type="match status" value="1"/>
</dbReference>
<dbReference type="SUPFAM" id="SSF54211">
    <property type="entry name" value="Ribosomal protein S5 domain 2-like"/>
    <property type="match status" value="1"/>
</dbReference>
<dbReference type="EMBL" id="CP013015">
    <property type="protein sequence ID" value="AMM41656.1"/>
    <property type="molecule type" value="Genomic_DNA"/>
</dbReference>
<accession>A0A7U4TIP6</accession>
<keyword evidence="2 13" id="KW-0645">Protease</keyword>
<dbReference type="GO" id="GO:0006508">
    <property type="term" value="P:proteolysis"/>
    <property type="evidence" value="ECO:0007669"/>
    <property type="project" value="UniProtKB-KW"/>
</dbReference>
<dbReference type="PROSITE" id="PS50110">
    <property type="entry name" value="RESPONSE_REGULATORY"/>
    <property type="match status" value="1"/>
</dbReference>
<organism evidence="16 17">
    <name type="scientific">Desulfofervidus auxilii</name>
    <dbReference type="NCBI Taxonomy" id="1621989"/>
    <lineage>
        <taxon>Bacteria</taxon>
        <taxon>Pseudomonadati</taxon>
        <taxon>Thermodesulfobacteriota</taxon>
        <taxon>Candidatus Desulfofervidia</taxon>
        <taxon>Candidatus Desulfofervidales</taxon>
        <taxon>Candidatus Desulfofervidaceae</taxon>
        <taxon>Candidatus Desulfofervidus</taxon>
    </lineage>
</organism>
<gene>
    <name evidence="16" type="ORF">HS1_001862</name>
</gene>
<dbReference type="KEGG" id="daw:HS1_001862"/>
<evidence type="ECO:0000256" key="2">
    <source>
        <dbReference type="ARBA" id="ARBA00022670"/>
    </source>
</evidence>
<dbReference type="Proteomes" id="UP000070560">
    <property type="component" value="Chromosome"/>
</dbReference>
<dbReference type="Gene3D" id="3.30.230.10">
    <property type="match status" value="1"/>
</dbReference>
<dbReference type="InterPro" id="IPR014721">
    <property type="entry name" value="Ribsml_uS5_D2-typ_fold_subgr"/>
</dbReference>
<evidence type="ECO:0000256" key="6">
    <source>
        <dbReference type="ARBA" id="ARBA00022840"/>
    </source>
</evidence>
<keyword evidence="8" id="KW-0805">Transcription regulation</keyword>
<dbReference type="Gene3D" id="3.40.50.300">
    <property type="entry name" value="P-loop containing nucleotide triphosphate hydrolases"/>
    <property type="match status" value="1"/>
</dbReference>
<evidence type="ECO:0000256" key="7">
    <source>
        <dbReference type="ARBA" id="ARBA00023012"/>
    </source>
</evidence>
<dbReference type="PANTHER" id="PTHR10046">
    <property type="entry name" value="ATP DEPENDENT LON PROTEASE FAMILY MEMBER"/>
    <property type="match status" value="1"/>
</dbReference>
<protein>
    <recommendedName>
        <fullName evidence="11 13">endopeptidase La</fullName>
        <ecNumber evidence="11 13">3.4.21.53</ecNumber>
    </recommendedName>
</protein>
<dbReference type="PRINTS" id="PR00830">
    <property type="entry name" value="ENDOLAPTASE"/>
</dbReference>
<feature type="domain" description="Lon proteolytic" evidence="15">
    <location>
        <begin position="486"/>
        <end position="666"/>
    </location>
</feature>
<dbReference type="GO" id="GO:0004252">
    <property type="term" value="F:serine-type endopeptidase activity"/>
    <property type="evidence" value="ECO:0007669"/>
    <property type="project" value="UniProtKB-UniRule"/>
</dbReference>
<dbReference type="SUPFAM" id="SSF52172">
    <property type="entry name" value="CheY-like"/>
    <property type="match status" value="1"/>
</dbReference>
<keyword evidence="6" id="KW-0067">ATP-binding</keyword>
<keyword evidence="9" id="KW-0804">Transcription</keyword>
<comment type="similarity">
    <text evidence="13">Belongs to the peptidase S16 family.</text>
</comment>
<dbReference type="SMART" id="SM00382">
    <property type="entry name" value="AAA"/>
    <property type="match status" value="1"/>
</dbReference>
<evidence type="ECO:0000256" key="5">
    <source>
        <dbReference type="ARBA" id="ARBA00022825"/>
    </source>
</evidence>
<evidence type="ECO:0000256" key="9">
    <source>
        <dbReference type="ARBA" id="ARBA00023163"/>
    </source>
</evidence>
<dbReference type="OrthoDB" id="9803599at2"/>
<dbReference type="PROSITE" id="PS51786">
    <property type="entry name" value="LON_PROTEOLYTIC"/>
    <property type="match status" value="1"/>
</dbReference>
<evidence type="ECO:0000256" key="4">
    <source>
        <dbReference type="ARBA" id="ARBA00022801"/>
    </source>
</evidence>
<dbReference type="Pfam" id="PF22667">
    <property type="entry name" value="Lon_lid"/>
    <property type="match status" value="1"/>
</dbReference>
<evidence type="ECO:0000256" key="8">
    <source>
        <dbReference type="ARBA" id="ARBA00023015"/>
    </source>
</evidence>
<keyword evidence="17" id="KW-1185">Reference proteome</keyword>
<dbReference type="Gene3D" id="3.40.50.2300">
    <property type="match status" value="1"/>
</dbReference>
<evidence type="ECO:0000256" key="11">
    <source>
        <dbReference type="ARBA" id="ARBA00066743"/>
    </source>
</evidence>
<dbReference type="InterPro" id="IPR001789">
    <property type="entry name" value="Sig_transdc_resp-reg_receiver"/>
</dbReference>
<reference evidence="16 17" key="1">
    <citation type="submission" date="2015-10" db="EMBL/GenBank/DDBJ databases">
        <title>Candidatus Desulfofervidus auxilii, a hydrogenotrophic sulfate-reducing bacterium involved in the thermophilic anaerobic oxidation of methane.</title>
        <authorList>
            <person name="Krukenberg V."/>
            <person name="Richter M."/>
            <person name="Wegener G."/>
        </authorList>
    </citation>
    <scope>NUCLEOTIDE SEQUENCE [LARGE SCALE GENOMIC DNA]</scope>
    <source>
        <strain evidence="16 17">HS1</strain>
    </source>
</reference>
<dbReference type="NCBIfam" id="TIGR00763">
    <property type="entry name" value="lon"/>
    <property type="match status" value="1"/>
</dbReference>
<dbReference type="InterPro" id="IPR004815">
    <property type="entry name" value="Lon_bac/euk-typ"/>
</dbReference>
<dbReference type="GO" id="GO:0016887">
    <property type="term" value="F:ATP hydrolysis activity"/>
    <property type="evidence" value="ECO:0007669"/>
    <property type="project" value="InterPro"/>
</dbReference>
<dbReference type="InterPro" id="IPR008268">
    <property type="entry name" value="Peptidase_S16_AS"/>
</dbReference>
<keyword evidence="1 12" id="KW-0597">Phosphoprotein</keyword>
<evidence type="ECO:0000256" key="13">
    <source>
        <dbReference type="PROSITE-ProRule" id="PRU01122"/>
    </source>
</evidence>
<dbReference type="Gene3D" id="1.10.8.60">
    <property type="match status" value="1"/>
</dbReference>
<sequence length="666" mass="75270">MKFFKKSNKKNHTTDIEDLRKMIDEADLPVNIREIANQELEKLTKMNSSTAEYTVGLIYIEYLVTLPWNKQTQDNLDINRAERILNENHYGLENVKERILEYLAVRKLKLDRKYQILVVDDDKIARDNLKHILEKEGYHVVAVASGMEALQQFQNAEFDVVLTDLKMEKIDGMELLERIKSRYPDVEVIMITAYATISSAVEAIKKGAYNYIAKPFQIKDVRSIVREALEKRLLQQEIRGPIFCFVGPPGTGKTSLGKSIAQALERKFVRISLAGMKDEAEIRGHPRTYVAAMPGRIIREIRRVGSINPVFMLDEVDKIGQDFRGDPASALLEVLDPEQNADFTDYYLDTPFDLSKIMFITTANIIDPIPDPLLDRMETLYFSGYTDQEKEKIAFRFIIPREIKENGLSLNPPKFTVEAVYKIIQEYTREAGLRGLEREIASVCRKIAREIVKHNKRFGEDIIVTPELVRKYLGPRKFYYEVAEAKDRVGVATGLVWTETGGDIIFVEATKMKGKMKLILTGSLGNVMQESAQAALSYVRSNADSFHIPADFFDHHDIHIHVPAGAIPKDGPSAGITIALALISLLTERPAKREVGMTGELTLSGRVLPVGGIKEKILAARRAGVKTVILPGKNKADVEDLSEDIRKGLEIILIDKIEDIVDLVLR</sequence>
<dbReference type="InterPro" id="IPR008269">
    <property type="entry name" value="Lon_proteolytic"/>
</dbReference>
<dbReference type="PROSITE" id="PS01046">
    <property type="entry name" value="LON_SER"/>
    <property type="match status" value="1"/>
</dbReference>
<evidence type="ECO:0000313" key="17">
    <source>
        <dbReference type="Proteomes" id="UP000070560"/>
    </source>
</evidence>